<evidence type="ECO:0000313" key="3">
    <source>
        <dbReference type="EMBL" id="KAI5081865.1"/>
    </source>
</evidence>
<dbReference type="SUPFAM" id="SSF81383">
    <property type="entry name" value="F-box domain"/>
    <property type="match status" value="1"/>
</dbReference>
<dbReference type="SUPFAM" id="SSF52047">
    <property type="entry name" value="RNI-like"/>
    <property type="match status" value="2"/>
</dbReference>
<reference evidence="3" key="1">
    <citation type="submission" date="2021-01" db="EMBL/GenBank/DDBJ databases">
        <title>Adiantum capillus-veneris genome.</title>
        <authorList>
            <person name="Fang Y."/>
            <person name="Liao Q."/>
        </authorList>
    </citation>
    <scope>NUCLEOTIDE SEQUENCE</scope>
    <source>
        <strain evidence="3">H3</strain>
        <tissue evidence="3">Leaf</tissue>
    </source>
</reference>
<dbReference type="GO" id="GO:0005737">
    <property type="term" value="C:cytoplasm"/>
    <property type="evidence" value="ECO:0007669"/>
    <property type="project" value="TreeGrafter"/>
</dbReference>
<dbReference type="AlphaFoldDB" id="A0A9D4ZQV3"/>
<accession>A0A9D4ZQV3</accession>
<evidence type="ECO:0000313" key="4">
    <source>
        <dbReference type="Proteomes" id="UP000886520"/>
    </source>
</evidence>
<name>A0A9D4ZQV3_ADICA</name>
<evidence type="ECO:0000259" key="2">
    <source>
        <dbReference type="Pfam" id="PF12937"/>
    </source>
</evidence>
<proteinExistence type="predicted"/>
<dbReference type="CDD" id="cd09917">
    <property type="entry name" value="F-box_SF"/>
    <property type="match status" value="1"/>
</dbReference>
<dbReference type="SMART" id="SM00367">
    <property type="entry name" value="LRR_CC"/>
    <property type="match status" value="4"/>
</dbReference>
<dbReference type="InterPro" id="IPR036047">
    <property type="entry name" value="F-box-like_dom_sf"/>
</dbReference>
<dbReference type="InterPro" id="IPR050648">
    <property type="entry name" value="F-box_LRR-repeat"/>
</dbReference>
<feature type="domain" description="F-box" evidence="2">
    <location>
        <begin position="230"/>
        <end position="269"/>
    </location>
</feature>
<feature type="region of interest" description="Disordered" evidence="1">
    <location>
        <begin position="28"/>
        <end position="93"/>
    </location>
</feature>
<dbReference type="Gene3D" id="3.80.10.10">
    <property type="entry name" value="Ribonuclease Inhibitor"/>
    <property type="match status" value="2"/>
</dbReference>
<feature type="compositionally biased region" description="Pro residues" evidence="1">
    <location>
        <begin position="66"/>
        <end position="82"/>
    </location>
</feature>
<dbReference type="InterPro" id="IPR032675">
    <property type="entry name" value="LRR_dom_sf"/>
</dbReference>
<dbReference type="InterPro" id="IPR001810">
    <property type="entry name" value="F-box_dom"/>
</dbReference>
<feature type="compositionally biased region" description="Basic residues" evidence="1">
    <location>
        <begin position="45"/>
        <end position="59"/>
    </location>
</feature>
<dbReference type="Pfam" id="PF12937">
    <property type="entry name" value="F-box-like"/>
    <property type="match status" value="1"/>
</dbReference>
<evidence type="ECO:0000256" key="1">
    <source>
        <dbReference type="SAM" id="MobiDB-lite"/>
    </source>
</evidence>
<comment type="caution">
    <text evidence="3">The sequence shown here is derived from an EMBL/GenBank/DDBJ whole genome shotgun (WGS) entry which is preliminary data.</text>
</comment>
<dbReference type="EMBL" id="JABFUD020000003">
    <property type="protein sequence ID" value="KAI5081865.1"/>
    <property type="molecule type" value="Genomic_DNA"/>
</dbReference>
<dbReference type="OrthoDB" id="6362633at2759"/>
<feature type="region of interest" description="Disordered" evidence="1">
    <location>
        <begin position="1"/>
        <end position="20"/>
    </location>
</feature>
<gene>
    <name evidence="3" type="ORF">GOP47_0001608</name>
</gene>
<dbReference type="PANTHER" id="PTHR13382">
    <property type="entry name" value="MITOCHONDRIAL ATP SYNTHASE COUPLING FACTOR B"/>
    <property type="match status" value="1"/>
</dbReference>
<dbReference type="InterPro" id="IPR006553">
    <property type="entry name" value="Leu-rich_rpt_Cys-con_subtyp"/>
</dbReference>
<feature type="compositionally biased region" description="Low complexity" evidence="1">
    <location>
        <begin position="31"/>
        <end position="43"/>
    </location>
</feature>
<protein>
    <recommendedName>
        <fullName evidence="2">F-box domain-containing protein</fullName>
    </recommendedName>
</protein>
<dbReference type="PANTHER" id="PTHR13382:SF21">
    <property type="entry name" value="OS12G0601000 PROTEIN"/>
    <property type="match status" value="1"/>
</dbReference>
<dbReference type="Proteomes" id="UP000886520">
    <property type="component" value="Chromosome 2"/>
</dbReference>
<sequence length="687" mass="74346">MADELFYASPTSCPSPTIPGSAAIDITSFFAPDSPSASASSPPRRTPHRSHPPLRHRRCLFGTSNSPPPDPPVSKLPPPSLPASPDDSKSCRKRGAYNCGKCGQPKRGHVCQGESVASPKGVVLQELLASRRQPHPAVKWRPRFASDQNQIFSSAPCSPIPPSEVSFPMSSHSLTSSCSSNERYKRALQQAAAVSESAEASAVADADASVYSDNSSSELNIPDSKEDQTIPLACLVLILSRLSAPSDLAAASNVSRRWRQSAEYVWASIRKTSISIGAPINAEGVFLPFILRNCSSLQELTLNVTSELGDSLLKRISYATRYLLSFEVSLKPGGSSTISGKGLTGLIRQCKTLTSVKVEGCDHVAEVELSSSSLATLWLIGCHRLKYMFLNCPELSELCLDFLPREHLNKLSQDKTENSDCLAAIMKNLGCTARGLSRLHVASPCLQDRVVHGLFSPGLSRSLRMLSLTFGMGLTDQSVAAIVTNCEKLELLDLSGSSITDVALEMICNAFSTSLSRLLIALCSKVSQDGLQMVVSKLPLLQVLDCGKVMVGKESHEWTAEDEVARSIDISRPRHGEYKYRHGELHFQHQNLQKLSLWGCAGLEALTLDCPKLVDLNLTGCSNLESAQLQLLCPSLRDVHVGKGAEELLCEVECQLELAHFNSKPVRRGQGDGSKRVQALNVVGSFR</sequence>
<organism evidence="3 4">
    <name type="scientific">Adiantum capillus-veneris</name>
    <name type="common">Maidenhair fern</name>
    <dbReference type="NCBI Taxonomy" id="13818"/>
    <lineage>
        <taxon>Eukaryota</taxon>
        <taxon>Viridiplantae</taxon>
        <taxon>Streptophyta</taxon>
        <taxon>Embryophyta</taxon>
        <taxon>Tracheophyta</taxon>
        <taxon>Polypodiopsida</taxon>
        <taxon>Polypodiidae</taxon>
        <taxon>Polypodiales</taxon>
        <taxon>Pteridineae</taxon>
        <taxon>Pteridaceae</taxon>
        <taxon>Vittarioideae</taxon>
        <taxon>Adiantum</taxon>
    </lineage>
</organism>
<keyword evidence="4" id="KW-1185">Reference proteome</keyword>